<keyword evidence="2" id="KW-0812">Transmembrane</keyword>
<dbReference type="Gene3D" id="1.20.58.340">
    <property type="entry name" value="Magnesium transport protein CorA, transmembrane region"/>
    <property type="match status" value="1"/>
</dbReference>
<feature type="transmembrane region" description="Helical" evidence="2">
    <location>
        <begin position="357"/>
        <end position="379"/>
    </location>
</feature>
<dbReference type="Proteomes" id="UP000799302">
    <property type="component" value="Unassembled WGS sequence"/>
</dbReference>
<dbReference type="SMART" id="SM00248">
    <property type="entry name" value="ANK"/>
    <property type="match status" value="2"/>
</dbReference>
<keyword evidence="2" id="KW-1133">Transmembrane helix</keyword>
<keyword evidence="4" id="KW-1185">Reference proteome</keyword>
<sequence>MDGLRKGARESFDAHQIFRPPKDTYELLQISKAEDGEFGITENAVPEDKILDVIRSRSPSNATLTAQLRLLIIKRRPDEALLIDKDVFWDIFREFRLDPYLLYLISARVDGFHRIGPLERTDVASPVNFYINIRGSHLVCWSYSPADAITNALFICRPGTLRYESFLGELRLQKTLIDQPLLVGFVCGIDLMKQIDREINDEVFASLLNVESKTSHSSWSAHEQPHRRTNLAILSNIMSATAVVISLHLRYWELMRSIISALCEQPSEKWQDTLGKQRWAELLENFEVLHEATCVIHSSVTTGMAFTESLQQRTKTQLSVLFNLIAKEDANANIELAKDSKTLAISSKHDSSSMKTVAVMTMAFLPGTFFAALFALPLLQWTEPGVIRRNFWIYWAFTLPFTALIFLLWIAITKRQVIRRRLENRKQRIRVVRRATAISQQDHDSESEASDRNGGVMSVSKRKSFVDAFLRRRYSRPSVQAAVEEGDIELVQKLLNLGALVNSPAAARKGVTALQLAAIHCSIEEARLLLSVGAAINAPGAAIGGRRALEGAAEHSRIYMIQLMGSRGALIGPDSIESQ</sequence>
<dbReference type="OrthoDB" id="2830640at2759"/>
<evidence type="ECO:0000313" key="4">
    <source>
        <dbReference type="Proteomes" id="UP000799302"/>
    </source>
</evidence>
<reference evidence="3" key="1">
    <citation type="journal article" date="2020" name="Stud. Mycol.">
        <title>101 Dothideomycetes genomes: a test case for predicting lifestyles and emergence of pathogens.</title>
        <authorList>
            <person name="Haridas S."/>
            <person name="Albert R."/>
            <person name="Binder M."/>
            <person name="Bloem J."/>
            <person name="Labutti K."/>
            <person name="Salamov A."/>
            <person name="Andreopoulos B."/>
            <person name="Baker S."/>
            <person name="Barry K."/>
            <person name="Bills G."/>
            <person name="Bluhm B."/>
            <person name="Cannon C."/>
            <person name="Castanera R."/>
            <person name="Culley D."/>
            <person name="Daum C."/>
            <person name="Ezra D."/>
            <person name="Gonzalez J."/>
            <person name="Henrissat B."/>
            <person name="Kuo A."/>
            <person name="Liang C."/>
            <person name="Lipzen A."/>
            <person name="Lutzoni F."/>
            <person name="Magnuson J."/>
            <person name="Mondo S."/>
            <person name="Nolan M."/>
            <person name="Ohm R."/>
            <person name="Pangilinan J."/>
            <person name="Park H.-J."/>
            <person name="Ramirez L."/>
            <person name="Alfaro M."/>
            <person name="Sun H."/>
            <person name="Tritt A."/>
            <person name="Yoshinaga Y."/>
            <person name="Zwiers L.-H."/>
            <person name="Turgeon B."/>
            <person name="Goodwin S."/>
            <person name="Spatafora J."/>
            <person name="Crous P."/>
            <person name="Grigoriev I."/>
        </authorList>
    </citation>
    <scope>NUCLEOTIDE SEQUENCE</scope>
    <source>
        <strain evidence="3">CBS 115976</strain>
    </source>
</reference>
<proteinExistence type="predicted"/>
<evidence type="ECO:0000313" key="3">
    <source>
        <dbReference type="EMBL" id="KAF2667557.1"/>
    </source>
</evidence>
<gene>
    <name evidence="3" type="ORF">BT63DRAFT_480505</name>
</gene>
<dbReference type="PROSITE" id="PS50088">
    <property type="entry name" value="ANK_REPEAT"/>
    <property type="match status" value="1"/>
</dbReference>
<keyword evidence="1" id="KW-0040">ANK repeat</keyword>
<protein>
    <submittedName>
        <fullName evidence="3">Uncharacterized protein</fullName>
    </submittedName>
</protein>
<name>A0A6A6U7Z8_9PEZI</name>
<dbReference type="InterPro" id="IPR036770">
    <property type="entry name" value="Ankyrin_rpt-contain_sf"/>
</dbReference>
<dbReference type="Pfam" id="PF12796">
    <property type="entry name" value="Ank_2"/>
    <property type="match status" value="1"/>
</dbReference>
<dbReference type="EMBL" id="MU004237">
    <property type="protein sequence ID" value="KAF2667557.1"/>
    <property type="molecule type" value="Genomic_DNA"/>
</dbReference>
<feature type="repeat" description="ANK" evidence="1">
    <location>
        <begin position="509"/>
        <end position="541"/>
    </location>
</feature>
<dbReference type="AlphaFoldDB" id="A0A6A6U7Z8"/>
<dbReference type="PROSITE" id="PS50297">
    <property type="entry name" value="ANK_REP_REGION"/>
    <property type="match status" value="1"/>
</dbReference>
<accession>A0A6A6U7Z8</accession>
<evidence type="ECO:0000256" key="1">
    <source>
        <dbReference type="PROSITE-ProRule" id="PRU00023"/>
    </source>
</evidence>
<dbReference type="Gene3D" id="1.25.40.20">
    <property type="entry name" value="Ankyrin repeat-containing domain"/>
    <property type="match status" value="1"/>
</dbReference>
<organism evidence="3 4">
    <name type="scientific">Microthyrium microscopicum</name>
    <dbReference type="NCBI Taxonomy" id="703497"/>
    <lineage>
        <taxon>Eukaryota</taxon>
        <taxon>Fungi</taxon>
        <taxon>Dikarya</taxon>
        <taxon>Ascomycota</taxon>
        <taxon>Pezizomycotina</taxon>
        <taxon>Dothideomycetes</taxon>
        <taxon>Dothideomycetes incertae sedis</taxon>
        <taxon>Microthyriales</taxon>
        <taxon>Microthyriaceae</taxon>
        <taxon>Microthyrium</taxon>
    </lineage>
</organism>
<evidence type="ECO:0000256" key="2">
    <source>
        <dbReference type="SAM" id="Phobius"/>
    </source>
</evidence>
<keyword evidence="2" id="KW-0472">Membrane</keyword>
<feature type="transmembrane region" description="Helical" evidence="2">
    <location>
        <begin position="391"/>
        <end position="412"/>
    </location>
</feature>
<dbReference type="InterPro" id="IPR002110">
    <property type="entry name" value="Ankyrin_rpt"/>
</dbReference>
<dbReference type="SUPFAM" id="SSF48403">
    <property type="entry name" value="Ankyrin repeat"/>
    <property type="match status" value="1"/>
</dbReference>